<keyword evidence="1" id="KW-1133">Transmembrane helix</keyword>
<feature type="transmembrane region" description="Helical" evidence="1">
    <location>
        <begin position="52"/>
        <end position="69"/>
    </location>
</feature>
<sequence length="263" mass="29134">MDDQLKKYVQENRDDFDHLEPSESVYLRIREGLQTLPKKEKNVFRLFAGHKWMAAASVMLMLSLTYLVLNQRNRHAIVAPRAMGAAPKVPQTAMADTGKSVAGTQTDHIARATYSRSGPSVLKKGKRDQAGVNISAIYNDLADSSSASTRLTAVLKIRESEVMNAEIVDNLAKTLNHDPNSNVRLAVLDLAGKYANNSYVAGVFLQSLTSQQDPLVQLGLIDLLSRVNDRRLDERLYALAGNPETTDAVRDRAYLVLLNQNKL</sequence>
<keyword evidence="1" id="KW-0472">Membrane</keyword>
<dbReference type="EMBL" id="WVHS01000004">
    <property type="protein sequence ID" value="MXV17119.1"/>
    <property type="molecule type" value="Genomic_DNA"/>
</dbReference>
<dbReference type="AlphaFoldDB" id="A0A7K1Y279"/>
<keyword evidence="3" id="KW-1185">Reference proteome</keyword>
<evidence type="ECO:0000313" key="3">
    <source>
        <dbReference type="Proteomes" id="UP000451233"/>
    </source>
</evidence>
<dbReference type="InterPro" id="IPR011989">
    <property type="entry name" value="ARM-like"/>
</dbReference>
<dbReference type="RefSeq" id="WP_160908120.1">
    <property type="nucleotide sequence ID" value="NZ_WVHS01000004.1"/>
</dbReference>
<evidence type="ECO:0000313" key="2">
    <source>
        <dbReference type="EMBL" id="MXV17119.1"/>
    </source>
</evidence>
<comment type="caution">
    <text evidence="2">The sequence shown here is derived from an EMBL/GenBank/DDBJ whole genome shotgun (WGS) entry which is preliminary data.</text>
</comment>
<name>A0A7K1Y279_9SPHI</name>
<dbReference type="Gene3D" id="1.25.10.10">
    <property type="entry name" value="Leucine-rich Repeat Variant"/>
    <property type="match status" value="1"/>
</dbReference>
<dbReference type="InterPro" id="IPR016024">
    <property type="entry name" value="ARM-type_fold"/>
</dbReference>
<proteinExistence type="predicted"/>
<accession>A0A7K1Y279</accession>
<organism evidence="2 3">
    <name type="scientific">Hufsiella ginkgonis</name>
    <dbReference type="NCBI Taxonomy" id="2695274"/>
    <lineage>
        <taxon>Bacteria</taxon>
        <taxon>Pseudomonadati</taxon>
        <taxon>Bacteroidota</taxon>
        <taxon>Sphingobacteriia</taxon>
        <taxon>Sphingobacteriales</taxon>
        <taxon>Sphingobacteriaceae</taxon>
        <taxon>Hufsiella</taxon>
    </lineage>
</organism>
<evidence type="ECO:0000256" key="1">
    <source>
        <dbReference type="SAM" id="Phobius"/>
    </source>
</evidence>
<keyword evidence="1" id="KW-0812">Transmembrane</keyword>
<dbReference type="SUPFAM" id="SSF48371">
    <property type="entry name" value="ARM repeat"/>
    <property type="match status" value="1"/>
</dbReference>
<gene>
    <name evidence="2" type="ORF">GS398_17595</name>
</gene>
<protein>
    <recommendedName>
        <fullName evidence="4">HEAT repeat domain-containing protein</fullName>
    </recommendedName>
</protein>
<dbReference type="Proteomes" id="UP000451233">
    <property type="component" value="Unassembled WGS sequence"/>
</dbReference>
<evidence type="ECO:0008006" key="4">
    <source>
        <dbReference type="Google" id="ProtNLM"/>
    </source>
</evidence>
<reference evidence="2 3" key="1">
    <citation type="submission" date="2019-11" db="EMBL/GenBank/DDBJ databases">
        <title>Pedobacter sp. HMF7056 Genome sequencing and assembly.</title>
        <authorList>
            <person name="Kang H."/>
            <person name="Kim H."/>
            <person name="Joh K."/>
        </authorList>
    </citation>
    <scope>NUCLEOTIDE SEQUENCE [LARGE SCALE GENOMIC DNA]</scope>
    <source>
        <strain evidence="2 3">HMF7056</strain>
    </source>
</reference>